<dbReference type="EMBL" id="CCYD01003101">
    <property type="protein sequence ID" value="CEG49899.1"/>
    <property type="molecule type" value="Genomic_DNA"/>
</dbReference>
<evidence type="ECO:0008006" key="3">
    <source>
        <dbReference type="Google" id="ProtNLM"/>
    </source>
</evidence>
<proteinExistence type="predicted"/>
<dbReference type="OMA" id="HVEMAMS"/>
<evidence type="ECO:0000313" key="1">
    <source>
        <dbReference type="EMBL" id="CEG49899.1"/>
    </source>
</evidence>
<dbReference type="GeneID" id="36402691"/>
<dbReference type="STRING" id="4781.A0A0N7L8H6"/>
<dbReference type="Proteomes" id="UP000054928">
    <property type="component" value="Unassembled WGS sequence"/>
</dbReference>
<keyword evidence="2" id="KW-1185">Reference proteome</keyword>
<evidence type="ECO:0000313" key="2">
    <source>
        <dbReference type="Proteomes" id="UP000054928"/>
    </source>
</evidence>
<reference evidence="2" key="1">
    <citation type="submission" date="2014-09" db="EMBL/GenBank/DDBJ databases">
        <authorList>
            <person name="Sharma Rahul"/>
            <person name="Thines Marco"/>
        </authorList>
    </citation>
    <scope>NUCLEOTIDE SEQUENCE [LARGE SCALE GENOMIC DNA]</scope>
</reference>
<accession>A0A0N7L8H6</accession>
<protein>
    <recommendedName>
        <fullName evidence="3">Retrotransposon gag domain</fullName>
    </recommendedName>
</protein>
<name>A0A0N7L8H6_PLAHL</name>
<organism evidence="1 2">
    <name type="scientific">Plasmopara halstedii</name>
    <name type="common">Downy mildew of sunflower</name>
    <dbReference type="NCBI Taxonomy" id="4781"/>
    <lineage>
        <taxon>Eukaryota</taxon>
        <taxon>Sar</taxon>
        <taxon>Stramenopiles</taxon>
        <taxon>Oomycota</taxon>
        <taxon>Peronosporomycetes</taxon>
        <taxon>Peronosporales</taxon>
        <taxon>Peronosporaceae</taxon>
        <taxon>Plasmopara</taxon>
    </lineage>
</organism>
<dbReference type="AlphaFoldDB" id="A0A0N7L8H6"/>
<dbReference type="OrthoDB" id="154361at2759"/>
<sequence length="167" mass="18430">MQDGLNKLLSLLGPEGVQNLVAQGSNAINARLEAFPSYENALLEHLQQRMSASFASMTPPSVTDDFPRPKPLMVGVEAIEGEDGENLLQWVVEVEMTIVSAMLQTEQQRVALAILKLGGQAREWAVTCGVLRKLQLSRVFSPPNQAYRVRSHFLAARQGNKELVDFV</sequence>
<dbReference type="RefSeq" id="XP_024586268.1">
    <property type="nucleotide sequence ID" value="XM_024721139.1"/>
</dbReference>